<evidence type="ECO:0000313" key="1">
    <source>
        <dbReference type="EMBL" id="KDN17967.1"/>
    </source>
</evidence>
<name>A0A066TWJ7_9PSEU</name>
<organism evidence="1 2">
    <name type="scientific">Amycolatopsis rifamycinica</name>
    <dbReference type="NCBI Taxonomy" id="287986"/>
    <lineage>
        <taxon>Bacteria</taxon>
        <taxon>Bacillati</taxon>
        <taxon>Actinomycetota</taxon>
        <taxon>Actinomycetes</taxon>
        <taxon>Pseudonocardiales</taxon>
        <taxon>Pseudonocardiaceae</taxon>
        <taxon>Amycolatopsis</taxon>
    </lineage>
</organism>
<dbReference type="OrthoDB" id="3629262at2"/>
<evidence type="ECO:0000313" key="2">
    <source>
        <dbReference type="Proteomes" id="UP000027345"/>
    </source>
</evidence>
<keyword evidence="2" id="KW-1185">Reference proteome</keyword>
<protein>
    <submittedName>
        <fullName evidence="1">Uncharacterized protein</fullName>
    </submittedName>
</protein>
<reference evidence="1 2" key="1">
    <citation type="submission" date="2014-05" db="EMBL/GenBank/DDBJ databases">
        <title>Draft genome sequence of Amycolatopsis rifamycinica DSM 46095.</title>
        <authorList>
            <person name="Lal R."/>
            <person name="Saxena A."/>
            <person name="Kumari R."/>
            <person name="Mukherjee U."/>
            <person name="Singh P."/>
            <person name="Sangwan N."/>
            <person name="Mahato N.K."/>
        </authorList>
    </citation>
    <scope>NUCLEOTIDE SEQUENCE [LARGE SCALE GENOMIC DNA]</scope>
    <source>
        <strain evidence="1 2">DSM 46095</strain>
    </source>
</reference>
<dbReference type="AlphaFoldDB" id="A0A066TWJ7"/>
<proteinExistence type="predicted"/>
<dbReference type="EMBL" id="JMQI01000067">
    <property type="protein sequence ID" value="KDN17967.1"/>
    <property type="molecule type" value="Genomic_DNA"/>
</dbReference>
<comment type="caution">
    <text evidence="1">The sequence shown here is derived from an EMBL/GenBank/DDBJ whole genome shotgun (WGS) entry which is preliminary data.</text>
</comment>
<dbReference type="Proteomes" id="UP000027345">
    <property type="component" value="Unassembled WGS sequence"/>
</dbReference>
<gene>
    <name evidence="1" type="ORF">DV20_33180</name>
</gene>
<dbReference type="eggNOG" id="ENOG5034AUC">
    <property type="taxonomic scope" value="Bacteria"/>
</dbReference>
<accession>A0A066TWJ7</accession>
<dbReference type="RefSeq" id="WP_003057586.1">
    <property type="nucleotide sequence ID" value="NZ_JMQI01000067.1"/>
</dbReference>
<dbReference type="STRING" id="287986.DV20_33180"/>
<sequence length="84" mass="8914">MTIQEQAQQLELLADQVPTGIALATKSDLEDLQAQVLGLLGETSTATAIQGAIQLASQQIDEVAAALENVRLQIRDAAQHHLQG</sequence>